<dbReference type="Pfam" id="PF13444">
    <property type="entry name" value="Acetyltransf_5"/>
    <property type="match status" value="1"/>
</dbReference>
<dbReference type="Gene3D" id="3.40.630.30">
    <property type="match status" value="1"/>
</dbReference>
<evidence type="ECO:0000313" key="11">
    <source>
        <dbReference type="EMBL" id="NGQ91437.1"/>
    </source>
</evidence>
<dbReference type="PANTHER" id="PTHR37323">
    <property type="entry name" value="GCN5-RELATED N-ACETYLTRANSFERASE"/>
    <property type="match status" value="1"/>
</dbReference>
<organism evidence="11 12">
    <name type="scientific">Paragemmobacter kunshanensis</name>
    <dbReference type="NCBI Taxonomy" id="2583234"/>
    <lineage>
        <taxon>Bacteria</taxon>
        <taxon>Pseudomonadati</taxon>
        <taxon>Pseudomonadota</taxon>
        <taxon>Alphaproteobacteria</taxon>
        <taxon>Rhodobacterales</taxon>
        <taxon>Paracoccaceae</taxon>
        <taxon>Paragemmobacter</taxon>
    </lineage>
</organism>
<dbReference type="GO" id="GO:0006629">
    <property type="term" value="P:lipid metabolic process"/>
    <property type="evidence" value="ECO:0007669"/>
    <property type="project" value="UniProtKB-KW"/>
</dbReference>
<keyword evidence="12" id="KW-1185">Reference proteome</keyword>
<reference evidence="11 12" key="1">
    <citation type="submission" date="2020-02" db="EMBL/GenBank/DDBJ databases">
        <title>Rhodobacter translucens sp. nov., a novel bacterium isolated from activated sludge.</title>
        <authorList>
            <person name="Liu J."/>
        </authorList>
    </citation>
    <scope>NUCLEOTIDE SEQUENCE [LARGE SCALE GENOMIC DNA]</scope>
    <source>
        <strain evidence="11 12">HX-7-19</strain>
    </source>
</reference>
<keyword evidence="4" id="KW-0443">Lipid metabolism</keyword>
<keyword evidence="2" id="KW-0444">Lipid biosynthesis</keyword>
<evidence type="ECO:0000256" key="5">
    <source>
        <dbReference type="ARBA" id="ARBA00023315"/>
    </source>
</evidence>
<evidence type="ECO:0000256" key="10">
    <source>
        <dbReference type="ARBA" id="ARBA00047785"/>
    </source>
</evidence>
<sequence length="259" mass="29239">MIAEESVFSLRLARDARDLRAAQRLRYGVFVEELGADGPLVDHQARLERDRFDDIFDHLLLIDNRRDPGLLEDVVGVYRLLPSDRLGPGGRFYSEAEYDLAPLRATGRKLLELGRSCVHPDHRGGTAMFHLWNGLADYVLERGIEILFGVASFHGTDIARLTPSLAYLHHHHLAPPALRVRAREPGFQRMDLLPPDQLDRKAAMAATPALIKAYLRLGGFVGEGAWIDRDFNTTDVCLVMDTGRMSERHRGYYTRGRQG</sequence>
<dbReference type="InterPro" id="IPR052351">
    <property type="entry name" value="Ornithine_N-alpha-AT"/>
</dbReference>
<keyword evidence="5" id="KW-0012">Acyltransferase</keyword>
<dbReference type="SUPFAM" id="SSF55729">
    <property type="entry name" value="Acyl-CoA N-acyltransferases (Nat)"/>
    <property type="match status" value="1"/>
</dbReference>
<evidence type="ECO:0000256" key="2">
    <source>
        <dbReference type="ARBA" id="ARBA00022516"/>
    </source>
</evidence>
<keyword evidence="3 11" id="KW-0808">Transferase</keyword>
<evidence type="ECO:0000256" key="6">
    <source>
        <dbReference type="ARBA" id="ARBA00038095"/>
    </source>
</evidence>
<evidence type="ECO:0000256" key="4">
    <source>
        <dbReference type="ARBA" id="ARBA00023098"/>
    </source>
</evidence>
<evidence type="ECO:0000256" key="7">
    <source>
        <dbReference type="ARBA" id="ARBA00039058"/>
    </source>
</evidence>
<dbReference type="RefSeq" id="WP_165050003.1">
    <property type="nucleotide sequence ID" value="NZ_JAALFE010000009.1"/>
</dbReference>
<dbReference type="InterPro" id="IPR016181">
    <property type="entry name" value="Acyl_CoA_acyltransferase"/>
</dbReference>
<comment type="function">
    <text evidence="9">Catalyzes the first step in the biosynthesis of ornithine lipids, which are phosphorus-free membrane lipids. Catalyzes the 3-hydroxyacyl-acyl carrier protein-dependent acylation of ornithine to form lyso-ornithine lipid (LOL).</text>
</comment>
<evidence type="ECO:0000256" key="9">
    <source>
        <dbReference type="ARBA" id="ARBA00045724"/>
    </source>
</evidence>
<proteinExistence type="inferred from homology"/>
<name>A0A6M1TUM5_9RHOB</name>
<comment type="similarity">
    <text evidence="6">Belongs to the acetyltransferase family. OlsB subfamily.</text>
</comment>
<comment type="pathway">
    <text evidence="1">Lipid metabolism.</text>
</comment>
<evidence type="ECO:0000256" key="3">
    <source>
        <dbReference type="ARBA" id="ARBA00022679"/>
    </source>
</evidence>
<protein>
    <recommendedName>
        <fullName evidence="8">L-ornithine N(alpha)-acyltransferase</fullName>
        <ecNumber evidence="7">2.3.2.30</ecNumber>
    </recommendedName>
</protein>
<comment type="caution">
    <text evidence="11">The sequence shown here is derived from an EMBL/GenBank/DDBJ whole genome shotgun (WGS) entry which is preliminary data.</text>
</comment>
<dbReference type="PANTHER" id="PTHR37323:SF1">
    <property type="entry name" value="L-ORNITHINE N(ALPHA)-ACYLTRANSFERASE"/>
    <property type="match status" value="1"/>
</dbReference>
<gene>
    <name evidence="11" type="ORF">G5V65_11060</name>
</gene>
<dbReference type="EMBL" id="JAALFE010000009">
    <property type="protein sequence ID" value="NGQ91437.1"/>
    <property type="molecule type" value="Genomic_DNA"/>
</dbReference>
<evidence type="ECO:0000256" key="1">
    <source>
        <dbReference type="ARBA" id="ARBA00005189"/>
    </source>
</evidence>
<dbReference type="AlphaFoldDB" id="A0A6M1TUM5"/>
<dbReference type="EC" id="2.3.2.30" evidence="7"/>
<evidence type="ECO:0000256" key="8">
    <source>
        <dbReference type="ARBA" id="ARBA00039866"/>
    </source>
</evidence>
<dbReference type="GO" id="GO:0043810">
    <property type="term" value="F:ornithine-acyl [acyl carrier protein] N-acyltransferase activity"/>
    <property type="evidence" value="ECO:0007669"/>
    <property type="project" value="UniProtKB-EC"/>
</dbReference>
<accession>A0A6M1TUM5</accession>
<comment type="catalytic activity">
    <reaction evidence="10">
        <text>a (3R)-hydroxyacyl-[ACP] + L-ornithine = a lyso-ornithine lipid + holo-[ACP] + H(+)</text>
        <dbReference type="Rhea" id="RHEA:20633"/>
        <dbReference type="Rhea" id="RHEA-COMP:9685"/>
        <dbReference type="Rhea" id="RHEA-COMP:9945"/>
        <dbReference type="ChEBI" id="CHEBI:15378"/>
        <dbReference type="ChEBI" id="CHEBI:46911"/>
        <dbReference type="ChEBI" id="CHEBI:64479"/>
        <dbReference type="ChEBI" id="CHEBI:78827"/>
        <dbReference type="ChEBI" id="CHEBI:138482"/>
        <dbReference type="EC" id="2.3.2.30"/>
    </reaction>
    <physiologicalReaction direction="left-to-right" evidence="10">
        <dbReference type="Rhea" id="RHEA:20634"/>
    </physiologicalReaction>
</comment>
<evidence type="ECO:0000313" key="12">
    <source>
        <dbReference type="Proteomes" id="UP000474758"/>
    </source>
</evidence>
<dbReference type="Proteomes" id="UP000474758">
    <property type="component" value="Unassembled WGS sequence"/>
</dbReference>